<proteinExistence type="predicted"/>
<feature type="transmembrane region" description="Helical" evidence="7">
    <location>
        <begin position="307"/>
        <end position="334"/>
    </location>
</feature>
<dbReference type="GO" id="GO:0005384">
    <property type="term" value="F:manganese ion transmembrane transporter activity"/>
    <property type="evidence" value="ECO:0007669"/>
    <property type="project" value="TreeGrafter"/>
</dbReference>
<evidence type="ECO:0000256" key="5">
    <source>
        <dbReference type="ARBA" id="ARBA00022989"/>
    </source>
</evidence>
<dbReference type="GO" id="GO:0015293">
    <property type="term" value="F:symporter activity"/>
    <property type="evidence" value="ECO:0007669"/>
    <property type="project" value="UniProtKB-KW"/>
</dbReference>
<feature type="transmembrane region" description="Helical" evidence="7">
    <location>
        <begin position="420"/>
        <end position="440"/>
    </location>
</feature>
<evidence type="ECO:0000256" key="6">
    <source>
        <dbReference type="ARBA" id="ARBA00023136"/>
    </source>
</evidence>
<dbReference type="PANTHER" id="PTHR11706">
    <property type="entry name" value="SOLUTE CARRIER PROTEIN FAMILY 11 MEMBER"/>
    <property type="match status" value="1"/>
</dbReference>
<keyword evidence="2" id="KW-0813">Transport</keyword>
<dbReference type="GO" id="GO:0015086">
    <property type="term" value="F:cadmium ion transmembrane transporter activity"/>
    <property type="evidence" value="ECO:0007669"/>
    <property type="project" value="TreeGrafter"/>
</dbReference>
<gene>
    <name evidence="8" type="primary">mntH_1</name>
    <name evidence="8" type="ORF">LMG27174_02716</name>
</gene>
<dbReference type="Pfam" id="PF01566">
    <property type="entry name" value="Nramp"/>
    <property type="match status" value="1"/>
</dbReference>
<evidence type="ECO:0000256" key="2">
    <source>
        <dbReference type="ARBA" id="ARBA00022448"/>
    </source>
</evidence>
<dbReference type="GO" id="GO:0034755">
    <property type="term" value="P:iron ion transmembrane transport"/>
    <property type="evidence" value="ECO:0007669"/>
    <property type="project" value="TreeGrafter"/>
</dbReference>
<dbReference type="InterPro" id="IPR001046">
    <property type="entry name" value="NRAMP_fam"/>
</dbReference>
<name>A0A6J5AWQ2_9BURK</name>
<evidence type="ECO:0000256" key="3">
    <source>
        <dbReference type="ARBA" id="ARBA00022692"/>
    </source>
</evidence>
<comment type="subcellular location">
    <subcellularLocation>
        <location evidence="1">Membrane</location>
        <topology evidence="1">Multi-pass membrane protein</topology>
    </subcellularLocation>
</comment>
<accession>A0A6J5AWQ2</accession>
<feature type="transmembrane region" description="Helical" evidence="7">
    <location>
        <begin position="380"/>
        <end position="400"/>
    </location>
</feature>
<protein>
    <submittedName>
        <fullName evidence="8">Divalent metal cation transporter MntH</fullName>
    </submittedName>
</protein>
<dbReference type="EMBL" id="CADIJZ010000008">
    <property type="protein sequence ID" value="CAB3682003.1"/>
    <property type="molecule type" value="Genomic_DNA"/>
</dbReference>
<evidence type="ECO:0000256" key="7">
    <source>
        <dbReference type="SAM" id="Phobius"/>
    </source>
</evidence>
<dbReference type="PANTHER" id="PTHR11706:SF33">
    <property type="entry name" value="NATURAL RESISTANCE-ASSOCIATED MACROPHAGE PROTEIN 2"/>
    <property type="match status" value="1"/>
</dbReference>
<feature type="transmembrane region" description="Helical" evidence="7">
    <location>
        <begin position="166"/>
        <end position="185"/>
    </location>
</feature>
<evidence type="ECO:0000313" key="8">
    <source>
        <dbReference type="EMBL" id="CAB3682003.1"/>
    </source>
</evidence>
<evidence type="ECO:0000313" key="9">
    <source>
        <dbReference type="Proteomes" id="UP000494205"/>
    </source>
</evidence>
<sequence length="442" mass="48127">MLCHHNDKYPDMSINIDPSPKPDPEVQSWVEKLGPGLITGAADDDPSGIATYSQAGAQYGFNMLWTVIITYPLMVAIQVVSARLGRVSGHGLATNIRRHYPPWLLYGSVLLLLVANTINIAADLTAMGAAVNLIVGGPTRPYTIGLGLLSVLLQVFVPYRSYVKVLKWLTLVLFAYVATVFVVRVPWQTVLVTTFVPHVSWTNDYITTVVAVLGTTISPYLFFWQASQEVEEMRAESGQRALKYAPRQGPASLRRIGMDTWIGMGFSNLVAFFIILTTAATLHAHGVTRIQTSAQAAQALKPLAGEFAFLLFSLGIIGTGLLALPVLAGSAAYAMAGTFNWRNSLALKPQLARRFYGIIVVSTMIGLLISFTPIDPVKALYWSAVINGVVSVPIMTLIMFMATNREVMGKFVLSMRLRIIGWTATGAMCAAAVAMFWLMFAS</sequence>
<evidence type="ECO:0000256" key="4">
    <source>
        <dbReference type="ARBA" id="ARBA00022847"/>
    </source>
</evidence>
<feature type="transmembrane region" description="Helical" evidence="7">
    <location>
        <begin position="261"/>
        <end position="287"/>
    </location>
</feature>
<feature type="transmembrane region" description="Helical" evidence="7">
    <location>
        <begin position="355"/>
        <end position="374"/>
    </location>
</feature>
<keyword evidence="3 7" id="KW-0812">Transmembrane</keyword>
<feature type="transmembrane region" description="Helical" evidence="7">
    <location>
        <begin position="205"/>
        <end position="224"/>
    </location>
</feature>
<keyword evidence="4" id="KW-0769">Symport</keyword>
<dbReference type="Proteomes" id="UP000494205">
    <property type="component" value="Unassembled WGS sequence"/>
</dbReference>
<feature type="transmembrane region" description="Helical" evidence="7">
    <location>
        <begin position="103"/>
        <end position="122"/>
    </location>
</feature>
<dbReference type="AlphaFoldDB" id="A0A6J5AWQ2"/>
<organism evidence="8 9">
    <name type="scientific">Paraburkholderia rhynchosiae</name>
    <dbReference type="NCBI Taxonomy" id="487049"/>
    <lineage>
        <taxon>Bacteria</taxon>
        <taxon>Pseudomonadati</taxon>
        <taxon>Pseudomonadota</taxon>
        <taxon>Betaproteobacteria</taxon>
        <taxon>Burkholderiales</taxon>
        <taxon>Burkholderiaceae</taxon>
        <taxon>Paraburkholderia</taxon>
    </lineage>
</organism>
<keyword evidence="5 7" id="KW-1133">Transmembrane helix</keyword>
<dbReference type="GO" id="GO:0005886">
    <property type="term" value="C:plasma membrane"/>
    <property type="evidence" value="ECO:0007669"/>
    <property type="project" value="TreeGrafter"/>
</dbReference>
<feature type="transmembrane region" description="Helical" evidence="7">
    <location>
        <begin position="63"/>
        <end position="82"/>
    </location>
</feature>
<reference evidence="8 9" key="1">
    <citation type="submission" date="2020-04" db="EMBL/GenBank/DDBJ databases">
        <authorList>
            <person name="De Canck E."/>
        </authorList>
    </citation>
    <scope>NUCLEOTIDE SEQUENCE [LARGE SCALE GENOMIC DNA]</scope>
    <source>
        <strain evidence="8 9">LMG 27174</strain>
    </source>
</reference>
<keyword evidence="6 7" id="KW-0472">Membrane</keyword>
<feature type="transmembrane region" description="Helical" evidence="7">
    <location>
        <begin position="142"/>
        <end position="159"/>
    </location>
</feature>
<evidence type="ECO:0000256" key="1">
    <source>
        <dbReference type="ARBA" id="ARBA00004141"/>
    </source>
</evidence>